<keyword evidence="2" id="KW-1185">Reference proteome</keyword>
<name>C5LHX5_PERM5</name>
<dbReference type="InParanoid" id="C5LHX5"/>
<dbReference type="Proteomes" id="UP000007800">
    <property type="component" value="Unassembled WGS sequence"/>
</dbReference>
<dbReference type="EMBL" id="GG682149">
    <property type="protein sequence ID" value="EER03729.1"/>
    <property type="molecule type" value="Genomic_DNA"/>
</dbReference>
<evidence type="ECO:0000313" key="1">
    <source>
        <dbReference type="EMBL" id="EER03729.1"/>
    </source>
</evidence>
<dbReference type="AlphaFoldDB" id="C5LHX5"/>
<dbReference type="OrthoDB" id="432817at2759"/>
<dbReference type="RefSeq" id="XP_002771913.1">
    <property type="nucleotide sequence ID" value="XM_002771867.1"/>
</dbReference>
<organism evidence="2">
    <name type="scientific">Perkinsus marinus (strain ATCC 50983 / TXsc)</name>
    <dbReference type="NCBI Taxonomy" id="423536"/>
    <lineage>
        <taxon>Eukaryota</taxon>
        <taxon>Sar</taxon>
        <taxon>Alveolata</taxon>
        <taxon>Perkinsozoa</taxon>
        <taxon>Perkinsea</taxon>
        <taxon>Perkinsida</taxon>
        <taxon>Perkinsidae</taxon>
        <taxon>Perkinsus</taxon>
    </lineage>
</organism>
<accession>C5LHX5</accession>
<protein>
    <submittedName>
        <fullName evidence="1">Uncharacterized protein</fullName>
    </submittedName>
</protein>
<proteinExistence type="predicted"/>
<reference evidence="1 2" key="1">
    <citation type="submission" date="2008-07" db="EMBL/GenBank/DDBJ databases">
        <authorList>
            <person name="El-Sayed N."/>
            <person name="Caler E."/>
            <person name="Inman J."/>
            <person name="Amedeo P."/>
            <person name="Hass B."/>
            <person name="Wortman J."/>
        </authorList>
    </citation>
    <scope>NUCLEOTIDE SEQUENCE [LARGE SCALE GENOMIC DNA]</scope>
    <source>
        <strain evidence="2">ATCC 50983 / TXsc</strain>
    </source>
</reference>
<gene>
    <name evidence="1" type="ORF">Pmar_PMAR023027</name>
</gene>
<dbReference type="GeneID" id="9048223"/>
<sequence length="139" mass="16418">MRFGEFDQKVWFAILKLSYKASEWSEAKELVSLYDYHALYYRATESVKALINPSGILSFSYCLSRLKPQLAKELPMRTVAMAQAEWCLKRKEEFAPYEWDRIKSWLRSKNGYHCGRRYAVEMSQYKKLTRGPKLRLTAA</sequence>
<evidence type="ECO:0000313" key="2">
    <source>
        <dbReference type="Proteomes" id="UP000007800"/>
    </source>
</evidence>